<dbReference type="EMBL" id="FWEW01000736">
    <property type="protein sequence ID" value="SLM35498.1"/>
    <property type="molecule type" value="Genomic_DNA"/>
</dbReference>
<comment type="similarity">
    <text evidence="2">Belongs to the PA-phosphatase related phosphoesterase family.</text>
</comment>
<comment type="subcellular location">
    <subcellularLocation>
        <location evidence="1">Membrane</location>
        <topology evidence="1">Multi-pass membrane protein</topology>
    </subcellularLocation>
</comment>
<evidence type="ECO:0000256" key="7">
    <source>
        <dbReference type="SAM" id="Phobius"/>
    </source>
</evidence>
<evidence type="ECO:0000256" key="3">
    <source>
        <dbReference type="ARBA" id="ARBA00022692"/>
    </source>
</evidence>
<evidence type="ECO:0000256" key="2">
    <source>
        <dbReference type="ARBA" id="ARBA00008816"/>
    </source>
</evidence>
<organism evidence="9 10">
    <name type="scientific">Lasallia pustulata</name>
    <dbReference type="NCBI Taxonomy" id="136370"/>
    <lineage>
        <taxon>Eukaryota</taxon>
        <taxon>Fungi</taxon>
        <taxon>Dikarya</taxon>
        <taxon>Ascomycota</taxon>
        <taxon>Pezizomycotina</taxon>
        <taxon>Lecanoromycetes</taxon>
        <taxon>OSLEUM clade</taxon>
        <taxon>Umbilicariomycetidae</taxon>
        <taxon>Umbilicariales</taxon>
        <taxon>Umbilicariaceae</taxon>
        <taxon>Lasallia</taxon>
    </lineage>
</organism>
<keyword evidence="9" id="KW-0575">Peroxidase</keyword>
<evidence type="ECO:0000256" key="6">
    <source>
        <dbReference type="SAM" id="MobiDB-lite"/>
    </source>
</evidence>
<dbReference type="Gene3D" id="1.20.144.10">
    <property type="entry name" value="Phosphatidic acid phosphatase type 2/haloperoxidase"/>
    <property type="match status" value="1"/>
</dbReference>
<dbReference type="GO" id="GO:0004601">
    <property type="term" value="F:peroxidase activity"/>
    <property type="evidence" value="ECO:0007669"/>
    <property type="project" value="UniProtKB-KW"/>
</dbReference>
<dbReference type="GO" id="GO:0006644">
    <property type="term" value="P:phospholipid metabolic process"/>
    <property type="evidence" value="ECO:0007669"/>
    <property type="project" value="InterPro"/>
</dbReference>
<reference evidence="10" key="1">
    <citation type="submission" date="2017-03" db="EMBL/GenBank/DDBJ databases">
        <authorList>
            <person name="Sharma R."/>
            <person name="Thines M."/>
        </authorList>
    </citation>
    <scope>NUCLEOTIDE SEQUENCE [LARGE SCALE GENOMIC DNA]</scope>
</reference>
<dbReference type="Proteomes" id="UP000192927">
    <property type="component" value="Unassembled WGS sequence"/>
</dbReference>
<feature type="compositionally biased region" description="Polar residues" evidence="6">
    <location>
        <begin position="426"/>
        <end position="449"/>
    </location>
</feature>
<keyword evidence="4 7" id="KW-1133">Transmembrane helix</keyword>
<feature type="compositionally biased region" description="Polar residues" evidence="6">
    <location>
        <begin position="395"/>
        <end position="410"/>
    </location>
</feature>
<dbReference type="CDD" id="cd03390">
    <property type="entry name" value="PAP2_containing_1_like"/>
    <property type="match status" value="1"/>
</dbReference>
<dbReference type="PANTHER" id="PTHR10165:SF158">
    <property type="entry name" value="PAP2 DOMAIN PROTEIN (AFU_ORTHOLOGUE AFUA_4G08970)"/>
    <property type="match status" value="1"/>
</dbReference>
<dbReference type="AlphaFoldDB" id="A0A1W5CXB2"/>
<keyword evidence="5 7" id="KW-0472">Membrane</keyword>
<keyword evidence="10" id="KW-1185">Reference proteome</keyword>
<keyword evidence="9" id="KW-0560">Oxidoreductase</keyword>
<sequence length="449" mass="50068">METLERFRMPQKLPFSKKKLPRRIILSYILDYVILIILLNAVTALNAVGPFHQHFALQNYTIQHPFAVHEKVPAALLYFLAVVCPAAIIAVYTFAIDGIFSHHKQASAQRDGRRALSGQYRFKDRLWELNCGILGLLTSNVAAYTITGVLKNATGKPRPDFIDRCRPLQGSVDPPVFGLSNITICTQSDHGILKDGFKSFPSGHCSTSFAGLFFLSLYLAGKLHILDNRGESWKSLVVLIPTLGAALIAISRIEDARHHPFDALFGSLLGAVTGWYAYRQYFPPLSETWRKGRAYPIRSWAGEPMVPNGNTGSHRDEGVEPLRVAPPATDEEQPRPTTATDAYRTEPSLDNLTEPDVRHRSNPFTPVGRGGRPMRTDGYWSSSSSDHEEDEEGFQLQNQHPMTDPQSHQPSRLHDRYDTVAEGFSADTTYHPQNQSANHDPTSVVPSQV</sequence>
<dbReference type="InterPro" id="IPR000326">
    <property type="entry name" value="PAP2/HPO"/>
</dbReference>
<dbReference type="InterPro" id="IPR043216">
    <property type="entry name" value="PAP-like"/>
</dbReference>
<accession>A0A1W5CXB2</accession>
<evidence type="ECO:0000259" key="8">
    <source>
        <dbReference type="SMART" id="SM00014"/>
    </source>
</evidence>
<evidence type="ECO:0000256" key="4">
    <source>
        <dbReference type="ARBA" id="ARBA00022989"/>
    </source>
</evidence>
<feature type="transmembrane region" description="Helical" evidence="7">
    <location>
        <begin position="25"/>
        <end position="48"/>
    </location>
</feature>
<keyword evidence="3 7" id="KW-0812">Transmembrane</keyword>
<proteinExistence type="inferred from homology"/>
<name>A0A1W5CXB2_9LECA</name>
<dbReference type="GO" id="GO:0046839">
    <property type="term" value="P:phospholipid dephosphorylation"/>
    <property type="evidence" value="ECO:0007669"/>
    <property type="project" value="TreeGrafter"/>
</dbReference>
<dbReference type="GO" id="GO:0016020">
    <property type="term" value="C:membrane"/>
    <property type="evidence" value="ECO:0007669"/>
    <property type="project" value="UniProtKB-SubCell"/>
</dbReference>
<dbReference type="PANTHER" id="PTHR10165">
    <property type="entry name" value="LIPID PHOSPHATE PHOSPHATASE"/>
    <property type="match status" value="1"/>
</dbReference>
<protein>
    <submittedName>
        <fullName evidence="9">Phosphatidic acid phosphatase type 2/haloperoxidase</fullName>
    </submittedName>
</protein>
<feature type="domain" description="Phosphatidic acid phosphatase type 2/haloperoxidase" evidence="8">
    <location>
        <begin position="134"/>
        <end position="278"/>
    </location>
</feature>
<dbReference type="GO" id="GO:0008195">
    <property type="term" value="F:phosphatidate phosphatase activity"/>
    <property type="evidence" value="ECO:0007669"/>
    <property type="project" value="TreeGrafter"/>
</dbReference>
<dbReference type="InterPro" id="IPR036938">
    <property type="entry name" value="PAP2/HPO_sf"/>
</dbReference>
<evidence type="ECO:0000313" key="10">
    <source>
        <dbReference type="Proteomes" id="UP000192927"/>
    </source>
</evidence>
<evidence type="ECO:0000313" key="9">
    <source>
        <dbReference type="EMBL" id="SLM35498.1"/>
    </source>
</evidence>
<evidence type="ECO:0000256" key="1">
    <source>
        <dbReference type="ARBA" id="ARBA00004141"/>
    </source>
</evidence>
<dbReference type="SUPFAM" id="SSF48317">
    <property type="entry name" value="Acid phosphatase/Vanadium-dependent haloperoxidase"/>
    <property type="match status" value="1"/>
</dbReference>
<evidence type="ECO:0000256" key="5">
    <source>
        <dbReference type="ARBA" id="ARBA00023136"/>
    </source>
</evidence>
<feature type="region of interest" description="Disordered" evidence="6">
    <location>
        <begin position="302"/>
        <end position="449"/>
    </location>
</feature>
<feature type="transmembrane region" description="Helical" evidence="7">
    <location>
        <begin position="75"/>
        <end position="100"/>
    </location>
</feature>
<dbReference type="SMART" id="SM00014">
    <property type="entry name" value="acidPPc"/>
    <property type="match status" value="1"/>
</dbReference>
<dbReference type="Pfam" id="PF01569">
    <property type="entry name" value="PAP2"/>
    <property type="match status" value="1"/>
</dbReference>